<dbReference type="Proteomes" id="UP001169006">
    <property type="component" value="Unassembled WGS sequence"/>
</dbReference>
<comment type="caution">
    <text evidence="1">The sequence shown here is derived from an EMBL/GenBank/DDBJ whole genome shotgun (WGS) entry which is preliminary data.</text>
</comment>
<evidence type="ECO:0000313" key="1">
    <source>
        <dbReference type="EMBL" id="MDO1581548.1"/>
    </source>
</evidence>
<dbReference type="EMBL" id="JAUKWQ010000001">
    <property type="protein sequence ID" value="MDO1581548.1"/>
    <property type="molecule type" value="Genomic_DNA"/>
</dbReference>
<evidence type="ECO:0000313" key="2">
    <source>
        <dbReference type="Proteomes" id="UP001169006"/>
    </source>
</evidence>
<protein>
    <submittedName>
        <fullName evidence="1">Uncharacterized protein</fullName>
    </submittedName>
</protein>
<reference evidence="1" key="2">
    <citation type="submission" date="2023-07" db="EMBL/GenBank/DDBJ databases">
        <authorList>
            <person name="Sun H."/>
        </authorList>
    </citation>
    <scope>NUCLEOTIDE SEQUENCE</scope>
    <source>
        <strain evidence="1">05753</strain>
    </source>
</reference>
<accession>A0ABT8ST14</accession>
<name>A0ABT8ST14_9HYPH</name>
<keyword evidence="2" id="KW-1185">Reference proteome</keyword>
<gene>
    <name evidence="1" type="ORF">Q2T52_05500</name>
</gene>
<proteinExistence type="predicted"/>
<dbReference type="RefSeq" id="WP_302075651.1">
    <property type="nucleotide sequence ID" value="NZ_JAUKWQ010000001.1"/>
</dbReference>
<sequence>MRRLFILCCVIGLCWVAWQAYFRRSATIDLTQGYRLTYTVAWGLGMDQRLSLKQYGLPWATGSTGWIEVWNKPYNTGAVVYAAETGDIYYIGTGYQLVAVNVTQGTMLTRCDPAWIPKPTALAEQQMILENNGGQGVSNAPKLWTYLPQNANGGGAPINPPLSEYYVGVRYLGRFGIVEPDRQTGLGRGQEVRFVPAENAPEPRLALRLYCG</sequence>
<reference evidence="1" key="1">
    <citation type="journal article" date="2015" name="Int. J. Syst. Evol. Microbiol.">
        <title>Rhizobium oryzicola sp. nov., potential plant-growth-promoting endophytic bacteria isolated from rice roots.</title>
        <authorList>
            <person name="Zhang X.X."/>
            <person name="Gao J.S."/>
            <person name="Cao Y.H."/>
            <person name="Sheirdil R.A."/>
            <person name="Wang X.C."/>
            <person name="Zhang L."/>
        </authorList>
    </citation>
    <scope>NUCLEOTIDE SEQUENCE</scope>
    <source>
        <strain evidence="1">05753</strain>
    </source>
</reference>
<organism evidence="1 2">
    <name type="scientific">Rhizobium oryzicola</name>
    <dbReference type="NCBI Taxonomy" id="1232668"/>
    <lineage>
        <taxon>Bacteria</taxon>
        <taxon>Pseudomonadati</taxon>
        <taxon>Pseudomonadota</taxon>
        <taxon>Alphaproteobacteria</taxon>
        <taxon>Hyphomicrobiales</taxon>
        <taxon>Rhizobiaceae</taxon>
        <taxon>Rhizobium/Agrobacterium group</taxon>
        <taxon>Rhizobium</taxon>
    </lineage>
</organism>